<keyword evidence="2 10" id="KW-0004">4Fe-4S</keyword>
<keyword evidence="5 10" id="KW-0378">Hydrolase</keyword>
<dbReference type="PANTHER" id="PTHR10359:SF18">
    <property type="entry name" value="ENDONUCLEASE III"/>
    <property type="match status" value="1"/>
</dbReference>
<keyword evidence="3 10" id="KW-0479">Metal-binding</keyword>
<dbReference type="Gene3D" id="1.10.340.30">
    <property type="entry name" value="Hypothetical protein, domain 2"/>
    <property type="match status" value="1"/>
</dbReference>
<dbReference type="GO" id="GO:0140078">
    <property type="term" value="F:class I DNA-(apurinic or apyrimidinic site) endonuclease activity"/>
    <property type="evidence" value="ECO:0007669"/>
    <property type="project" value="UniProtKB-EC"/>
</dbReference>
<dbReference type="InterPro" id="IPR003583">
    <property type="entry name" value="Hlx-hairpin-Hlx_DNA-bd_motif"/>
</dbReference>
<evidence type="ECO:0000313" key="13">
    <source>
        <dbReference type="EMBL" id="BED92902.1"/>
    </source>
</evidence>
<evidence type="ECO:0000256" key="4">
    <source>
        <dbReference type="ARBA" id="ARBA00022763"/>
    </source>
</evidence>
<comment type="similarity">
    <text evidence="1 10">Belongs to the Nth/MutY family.</text>
</comment>
<dbReference type="PANTHER" id="PTHR10359">
    <property type="entry name" value="A/G-SPECIFIC ADENINE GLYCOSYLASE/ENDONUCLEASE III"/>
    <property type="match status" value="1"/>
</dbReference>
<comment type="cofactor">
    <cofactor evidence="10">
        <name>[4Fe-4S] cluster</name>
        <dbReference type="ChEBI" id="CHEBI:49883"/>
    </cofactor>
    <text evidence="10">Binds 1 [4Fe-4S] cluster.</text>
</comment>
<dbReference type="HAMAP" id="MF_00942">
    <property type="entry name" value="Nth"/>
    <property type="match status" value="1"/>
</dbReference>
<dbReference type="GO" id="GO:0006285">
    <property type="term" value="P:base-excision repair, AP site formation"/>
    <property type="evidence" value="ECO:0007669"/>
    <property type="project" value="TreeGrafter"/>
</dbReference>
<dbReference type="KEGG" id="ptrh:RsTaC01_0807"/>
<dbReference type="Proteomes" id="UP001335720">
    <property type="component" value="Chromosome"/>
</dbReference>
<keyword evidence="9 10" id="KW-0326">Glycosidase</keyword>
<dbReference type="PROSITE" id="PS01155">
    <property type="entry name" value="ENDONUCLEASE_III_2"/>
    <property type="match status" value="1"/>
</dbReference>
<gene>
    <name evidence="10" type="primary">nth</name>
    <name evidence="13" type="ORF">RsTaC01_0807</name>
</gene>
<dbReference type="GO" id="GO:0019104">
    <property type="term" value="F:DNA N-glycosylase activity"/>
    <property type="evidence" value="ECO:0007669"/>
    <property type="project" value="UniProtKB-UniRule"/>
</dbReference>
<sequence length="205" mass="23356">MKKKIPEVISILKKTYLNPKCGLDYKNPLELIISARLSAQCTDLKVSKVTPSLFEKFPNMESFAEANVEEIEKYIHPCGIYKVKSRDIVSMCTKLIKNYNGEIPDNLEELIKLPGIGRKTANLILGEIFKKPAIIVDTHFMRITRKLGFHNSKNPYEIEKIMKNILPKSESTDFCHRIVLHGKNVCKAVGPQCEKCRVNNYCNGL</sequence>
<dbReference type="InterPro" id="IPR005759">
    <property type="entry name" value="Nth"/>
</dbReference>
<feature type="binding site" evidence="10">
    <location>
        <position position="202"/>
    </location>
    <ligand>
        <name>[4Fe-4S] cluster</name>
        <dbReference type="ChEBI" id="CHEBI:49883"/>
    </ligand>
</feature>
<feature type="domain" description="HhH-GPD" evidence="12">
    <location>
        <begin position="37"/>
        <end position="184"/>
    </location>
</feature>
<dbReference type="PIRSF" id="PIRSF001435">
    <property type="entry name" value="Nth"/>
    <property type="match status" value="1"/>
</dbReference>
<feature type="domain" description="Helix-hairpin-helix DNA-binding motif class 1" evidence="11">
    <location>
        <begin position="108"/>
        <end position="127"/>
    </location>
</feature>
<keyword evidence="13" id="KW-0540">Nuclease</keyword>
<comment type="function">
    <text evidence="10">DNA repair enzyme that has both DNA N-glycosylase activity and AP-lyase activity. The DNA N-glycosylase activity releases various damaged pyrimidines from DNA by cleaving the N-glycosidic bond, leaving an AP (apurinic/apyrimidinic) site. The AP-lyase activity cleaves the phosphodiester bond 3' to the AP site by a beta-elimination, leaving a 3'-terminal unsaturated sugar and a product with a terminal 5'-phosphate.</text>
</comment>
<dbReference type="GO" id="GO:0003677">
    <property type="term" value="F:DNA binding"/>
    <property type="evidence" value="ECO:0007669"/>
    <property type="project" value="UniProtKB-UniRule"/>
</dbReference>
<keyword evidence="10" id="KW-0238">DNA-binding</keyword>
<protein>
    <recommendedName>
        <fullName evidence="10">Endonuclease III</fullName>
        <ecNumber evidence="10">4.2.99.18</ecNumber>
    </recommendedName>
    <alternativeName>
        <fullName evidence="10">DNA-(apurinic or apyrimidinic site) lyase</fullName>
    </alternativeName>
</protein>
<feature type="binding site" evidence="10">
    <location>
        <position position="186"/>
    </location>
    <ligand>
        <name>[4Fe-4S] cluster</name>
        <dbReference type="ChEBI" id="CHEBI:49883"/>
    </ligand>
</feature>
<dbReference type="FunFam" id="1.10.340.30:FF:000001">
    <property type="entry name" value="Endonuclease III"/>
    <property type="match status" value="1"/>
</dbReference>
<evidence type="ECO:0000256" key="5">
    <source>
        <dbReference type="ARBA" id="ARBA00022801"/>
    </source>
</evidence>
<evidence type="ECO:0000256" key="2">
    <source>
        <dbReference type="ARBA" id="ARBA00022485"/>
    </source>
</evidence>
<feature type="binding site" evidence="10">
    <location>
        <position position="196"/>
    </location>
    <ligand>
        <name>[4Fe-4S] cluster</name>
        <dbReference type="ChEBI" id="CHEBI:49883"/>
    </ligand>
</feature>
<dbReference type="InterPro" id="IPR000445">
    <property type="entry name" value="HhH_motif"/>
</dbReference>
<evidence type="ECO:0000259" key="11">
    <source>
        <dbReference type="SMART" id="SM00278"/>
    </source>
</evidence>
<evidence type="ECO:0000256" key="1">
    <source>
        <dbReference type="ARBA" id="ARBA00008343"/>
    </source>
</evidence>
<evidence type="ECO:0000256" key="10">
    <source>
        <dbReference type="HAMAP-Rule" id="MF_00942"/>
    </source>
</evidence>
<keyword evidence="13" id="KW-0255">Endonuclease</keyword>
<organism evidence="13">
    <name type="scientific">Candidatus Paraimprobicoccus trichonymphae</name>
    <dbReference type="NCBI Taxonomy" id="3033793"/>
    <lineage>
        <taxon>Bacteria</taxon>
        <taxon>Bacillati</taxon>
        <taxon>Bacillota</taxon>
        <taxon>Clostridia</taxon>
        <taxon>Candidatus Paraimprobicoccus</taxon>
    </lineage>
</organism>
<dbReference type="GO" id="GO:0051539">
    <property type="term" value="F:4 iron, 4 sulfur cluster binding"/>
    <property type="evidence" value="ECO:0007669"/>
    <property type="project" value="UniProtKB-UniRule"/>
</dbReference>
<dbReference type="InterPro" id="IPR004036">
    <property type="entry name" value="Endonuclease-III-like_CS2"/>
</dbReference>
<evidence type="ECO:0000256" key="8">
    <source>
        <dbReference type="ARBA" id="ARBA00023204"/>
    </source>
</evidence>
<dbReference type="SUPFAM" id="SSF48150">
    <property type="entry name" value="DNA-glycosylase"/>
    <property type="match status" value="1"/>
</dbReference>
<proteinExistence type="inferred from homology"/>
<keyword evidence="4 10" id="KW-0227">DNA damage</keyword>
<dbReference type="AlphaFoldDB" id="A0AA48I4S6"/>
<evidence type="ECO:0000256" key="6">
    <source>
        <dbReference type="ARBA" id="ARBA00023004"/>
    </source>
</evidence>
<dbReference type="EMBL" id="AP027925">
    <property type="protein sequence ID" value="BED92902.1"/>
    <property type="molecule type" value="Genomic_DNA"/>
</dbReference>
<evidence type="ECO:0000259" key="12">
    <source>
        <dbReference type="SMART" id="SM00478"/>
    </source>
</evidence>
<dbReference type="CDD" id="cd00056">
    <property type="entry name" value="ENDO3c"/>
    <property type="match status" value="1"/>
</dbReference>
<dbReference type="SMART" id="SM00278">
    <property type="entry name" value="HhH1"/>
    <property type="match status" value="1"/>
</dbReference>
<name>A0AA48I4S6_9FIRM</name>
<dbReference type="SMART" id="SM00478">
    <property type="entry name" value="ENDO3c"/>
    <property type="match status" value="1"/>
</dbReference>
<dbReference type="Gene3D" id="1.10.1670.10">
    <property type="entry name" value="Helix-hairpin-Helix base-excision DNA repair enzymes (C-terminal)"/>
    <property type="match status" value="1"/>
</dbReference>
<dbReference type="GO" id="GO:0046872">
    <property type="term" value="F:metal ion binding"/>
    <property type="evidence" value="ECO:0007669"/>
    <property type="project" value="UniProtKB-KW"/>
</dbReference>
<reference evidence="13" key="1">
    <citation type="journal article" date="2023" name="ISME J.">
        <title>Emergence of putative energy parasites within Clostridia revealed by genome analysis of a novel endosymbiotic clade.</title>
        <authorList>
            <person name="Takahashi K."/>
            <person name="Kuwahara H."/>
            <person name="Horikawa Y."/>
            <person name="Izawa K."/>
            <person name="Kato D."/>
            <person name="Inagaki T."/>
            <person name="Yuki M."/>
            <person name="Ohkuma M."/>
            <person name="Hongoh Y."/>
        </authorList>
    </citation>
    <scope>NUCLEOTIDE SEQUENCE</scope>
    <source>
        <strain evidence="13">RsTa-C01</strain>
    </source>
</reference>
<accession>A0AA48I4S6</accession>
<evidence type="ECO:0000256" key="3">
    <source>
        <dbReference type="ARBA" id="ARBA00022723"/>
    </source>
</evidence>
<dbReference type="InterPro" id="IPR011257">
    <property type="entry name" value="DNA_glycosylase"/>
</dbReference>
<keyword evidence="8 10" id="KW-0234">DNA repair</keyword>
<dbReference type="InterPro" id="IPR003265">
    <property type="entry name" value="HhH-GPD_domain"/>
</dbReference>
<feature type="binding site" evidence="10">
    <location>
        <position position="193"/>
    </location>
    <ligand>
        <name>[4Fe-4S] cluster</name>
        <dbReference type="ChEBI" id="CHEBI:49883"/>
    </ligand>
</feature>
<keyword evidence="6 10" id="KW-0408">Iron</keyword>
<dbReference type="Pfam" id="PF00730">
    <property type="entry name" value="HhH-GPD"/>
    <property type="match status" value="1"/>
</dbReference>
<evidence type="ECO:0000256" key="7">
    <source>
        <dbReference type="ARBA" id="ARBA00023014"/>
    </source>
</evidence>
<keyword evidence="10" id="KW-0456">Lyase</keyword>
<dbReference type="InterPro" id="IPR023170">
    <property type="entry name" value="HhH_base_excis_C"/>
</dbReference>
<comment type="catalytic activity">
    <reaction evidence="10">
        <text>2'-deoxyribonucleotide-(2'-deoxyribose 5'-phosphate)-2'-deoxyribonucleotide-DNA = a 3'-end 2'-deoxyribonucleotide-(2,3-dehydro-2,3-deoxyribose 5'-phosphate)-DNA + a 5'-end 5'-phospho-2'-deoxyribonucleoside-DNA + H(+)</text>
        <dbReference type="Rhea" id="RHEA:66592"/>
        <dbReference type="Rhea" id="RHEA-COMP:13180"/>
        <dbReference type="Rhea" id="RHEA-COMP:16897"/>
        <dbReference type="Rhea" id="RHEA-COMP:17067"/>
        <dbReference type="ChEBI" id="CHEBI:15378"/>
        <dbReference type="ChEBI" id="CHEBI:136412"/>
        <dbReference type="ChEBI" id="CHEBI:157695"/>
        <dbReference type="ChEBI" id="CHEBI:167181"/>
        <dbReference type="EC" id="4.2.99.18"/>
    </reaction>
</comment>
<evidence type="ECO:0000256" key="9">
    <source>
        <dbReference type="ARBA" id="ARBA00023295"/>
    </source>
</evidence>
<dbReference type="Pfam" id="PF00633">
    <property type="entry name" value="HHH"/>
    <property type="match status" value="1"/>
</dbReference>
<dbReference type="NCBIfam" id="TIGR01083">
    <property type="entry name" value="nth"/>
    <property type="match status" value="1"/>
</dbReference>
<keyword evidence="7 10" id="KW-0411">Iron-sulfur</keyword>
<dbReference type="EC" id="4.2.99.18" evidence="10"/>